<accession>D4LBH2</accession>
<dbReference type="KEGG" id="rch:RUM_07750"/>
<dbReference type="Proteomes" id="UP000007054">
    <property type="component" value="Chromosome"/>
</dbReference>
<evidence type="ECO:0000313" key="2">
    <source>
        <dbReference type="Proteomes" id="UP000007054"/>
    </source>
</evidence>
<gene>
    <name evidence="1" type="ordered locus">RUM_07750</name>
</gene>
<name>D4LBH2_RUMC1</name>
<reference evidence="1" key="1">
    <citation type="submission" date="2010-03" db="EMBL/GenBank/DDBJ databases">
        <title>The genome sequence of Ruminococcus sp. 18P13.</title>
        <authorList>
            <consortium name="metaHIT consortium -- http://www.metahit.eu/"/>
            <person name="Pajon A."/>
            <person name="Turner K."/>
            <person name="Parkhill J."/>
            <person name="Bernalier A."/>
        </authorList>
    </citation>
    <scope>NUCLEOTIDE SEQUENCE [LARGE SCALE GENOMIC DNA]</scope>
    <source>
        <strain evidence="1">Type strain: 18P13</strain>
    </source>
</reference>
<dbReference type="EMBL" id="FP929052">
    <property type="protein sequence ID" value="CBL16967.1"/>
    <property type="molecule type" value="Genomic_DNA"/>
</dbReference>
<keyword evidence="2" id="KW-1185">Reference proteome</keyword>
<evidence type="ECO:0000313" key="1">
    <source>
        <dbReference type="EMBL" id="CBL16967.1"/>
    </source>
</evidence>
<protein>
    <submittedName>
        <fullName evidence="1">Uncharacterized protein</fullName>
    </submittedName>
</protein>
<dbReference type="HOGENOM" id="CLU_3436123_0_0_9"/>
<organism evidence="1 2">
    <name type="scientific">Ruminococcus champanellensis (strain DSM 18848 / JCM 17042 / KCTC 15320 / 18P13)</name>
    <dbReference type="NCBI Taxonomy" id="213810"/>
    <lineage>
        <taxon>Bacteria</taxon>
        <taxon>Bacillati</taxon>
        <taxon>Bacillota</taxon>
        <taxon>Clostridia</taxon>
        <taxon>Eubacteriales</taxon>
        <taxon>Oscillospiraceae</taxon>
        <taxon>Ruminococcus</taxon>
    </lineage>
</organism>
<sequence length="13" mass="1449">MHPGMIRHAAKEA</sequence>
<reference evidence="1" key="2">
    <citation type="submission" date="2010-03" db="EMBL/GenBank/DDBJ databases">
        <authorList>
            <person name="Pajon A."/>
        </authorList>
    </citation>
    <scope>NUCLEOTIDE SEQUENCE</scope>
    <source>
        <strain evidence="1">Type strain: 18P13</strain>
    </source>
</reference>
<proteinExistence type="predicted"/>